<proteinExistence type="predicted"/>
<name>A0A0M2PV33_PROHO</name>
<evidence type="ECO:0000313" key="3">
    <source>
        <dbReference type="Proteomes" id="UP000034681"/>
    </source>
</evidence>
<protein>
    <submittedName>
        <fullName evidence="2">Uncharacterized protein</fullName>
    </submittedName>
</protein>
<dbReference type="AlphaFoldDB" id="A0A0M2PV33"/>
<keyword evidence="3" id="KW-1185">Reference proteome</keyword>
<accession>A0A0M2PV33</accession>
<reference evidence="2" key="1">
    <citation type="submission" date="2012-04" db="EMBL/GenBank/DDBJ databases">
        <authorList>
            <person name="Borisov I.G."/>
            <person name="Ivanikova N.V."/>
            <person name="Pinevich A.V."/>
        </authorList>
    </citation>
    <scope>NUCLEOTIDE SEQUENCE</scope>
    <source>
        <strain evidence="2">CALU 1027</strain>
    </source>
</reference>
<feature type="region of interest" description="Disordered" evidence="1">
    <location>
        <begin position="1"/>
        <end position="28"/>
    </location>
</feature>
<organism evidence="2 3">
    <name type="scientific">Prochlorothrix hollandica PCC 9006 = CALU 1027</name>
    <dbReference type="NCBI Taxonomy" id="317619"/>
    <lineage>
        <taxon>Bacteria</taxon>
        <taxon>Bacillati</taxon>
        <taxon>Cyanobacteriota</taxon>
        <taxon>Cyanophyceae</taxon>
        <taxon>Prochlorotrichales</taxon>
        <taxon>Prochlorotrichaceae</taxon>
        <taxon>Prochlorothrix</taxon>
    </lineage>
</organism>
<dbReference type="EMBL" id="AJTX02000004">
    <property type="protein sequence ID" value="KKI99989.1"/>
    <property type="molecule type" value="Genomic_DNA"/>
</dbReference>
<evidence type="ECO:0000256" key="1">
    <source>
        <dbReference type="SAM" id="MobiDB-lite"/>
    </source>
</evidence>
<gene>
    <name evidence="2" type="ORF">PROH_09410</name>
</gene>
<comment type="caution">
    <text evidence="2">The sequence shown here is derived from an EMBL/GenBank/DDBJ whole genome shotgun (WGS) entry which is preliminary data.</text>
</comment>
<feature type="compositionally biased region" description="Polar residues" evidence="1">
    <location>
        <begin position="14"/>
        <end position="23"/>
    </location>
</feature>
<dbReference type="Proteomes" id="UP000034681">
    <property type="component" value="Unassembled WGS sequence"/>
</dbReference>
<evidence type="ECO:0000313" key="2">
    <source>
        <dbReference type="EMBL" id="KKI99989.1"/>
    </source>
</evidence>
<sequence length="88" mass="9740">MATELTTRPVLDLQPSQSRNLTVAGNRPVDPSAMQVSYTVSLAGIRPIMRNEVSSAQAIDFKTTAYHMNRPVAPNETEDSTKMLEYLD</sequence>